<reference evidence="1" key="2">
    <citation type="submission" date="2025-03" db="EMBL/GenBank/DDBJ databases">
        <authorList>
            <consortium name="ELIXIR-Norway"/>
            <consortium name="Elixir Norway"/>
        </authorList>
    </citation>
    <scope>NUCLEOTIDE SEQUENCE</scope>
</reference>
<name>A0AC59ZAD3_RANTA</name>
<organism evidence="1 2">
    <name type="scientific">Rangifer tarandus platyrhynchus</name>
    <name type="common">Svalbard reindeer</name>
    <dbReference type="NCBI Taxonomy" id="3082113"/>
    <lineage>
        <taxon>Eukaryota</taxon>
        <taxon>Metazoa</taxon>
        <taxon>Chordata</taxon>
        <taxon>Craniata</taxon>
        <taxon>Vertebrata</taxon>
        <taxon>Euteleostomi</taxon>
        <taxon>Mammalia</taxon>
        <taxon>Eutheria</taxon>
        <taxon>Laurasiatheria</taxon>
        <taxon>Artiodactyla</taxon>
        <taxon>Ruminantia</taxon>
        <taxon>Pecora</taxon>
        <taxon>Cervidae</taxon>
        <taxon>Odocoileinae</taxon>
        <taxon>Rangifer</taxon>
    </lineage>
</organism>
<dbReference type="EMBL" id="OX596110">
    <property type="protein sequence ID" value="CAN0342490.1"/>
    <property type="molecule type" value="Genomic_DNA"/>
</dbReference>
<evidence type="ECO:0000313" key="2">
    <source>
        <dbReference type="Proteomes" id="UP001162501"/>
    </source>
</evidence>
<protein>
    <submittedName>
        <fullName evidence="1">Uncharacterized protein</fullName>
    </submittedName>
</protein>
<reference evidence="1" key="1">
    <citation type="submission" date="2023-05" db="EMBL/GenBank/DDBJ databases">
        <authorList>
            <consortium name="ELIXIR-Norway"/>
        </authorList>
    </citation>
    <scope>NUCLEOTIDE SEQUENCE</scope>
</reference>
<dbReference type="Proteomes" id="UP001162501">
    <property type="component" value="Chromosome 26"/>
</dbReference>
<sequence>MTKEKSWSGDVCTPPDGSVSPAVSLESSVWGERQTLQGGSGLMGPLGIPPDESLASPEGRADREHSTAQPPLPHHPESPQPQPQRQEKAESSWGSMSQVGTLGLSIALHPKGLAESPLKPLVLKLVRCLVLINELRVPHP</sequence>
<accession>A0AC59ZAD3</accession>
<evidence type="ECO:0000313" key="1">
    <source>
        <dbReference type="EMBL" id="CAN0342490.1"/>
    </source>
</evidence>
<gene>
    <name evidence="1" type="ORF">MRATA1EN22A_LOCUS16064</name>
</gene>
<proteinExistence type="predicted"/>